<dbReference type="AlphaFoldDB" id="A0A2G9UM92"/>
<sequence length="142" mass="15721">MANVHRTRGSKVVFPNGSIDPWKSLGLLVGNPDKNVDAFMIEGTAHCADMYPASPNDKPSLKAARTRIEKNLDAWIKEALTPTGSLRFKAPMRFEPRPTFVVEVKANHNPRGEEISGYGSLRRHVSGFSKRQAITESSENTD</sequence>
<dbReference type="Proteomes" id="UP000230423">
    <property type="component" value="Unassembled WGS sequence"/>
</dbReference>
<reference evidence="6 7" key="1">
    <citation type="submission" date="2015-09" db="EMBL/GenBank/DDBJ databases">
        <title>Draft genome of the parasitic nematode Teladorsagia circumcincta isolate WARC Sus (inbred).</title>
        <authorList>
            <person name="Mitreva M."/>
        </authorList>
    </citation>
    <scope>NUCLEOTIDE SEQUENCE [LARGE SCALE GENOMIC DNA]</scope>
    <source>
        <strain evidence="6 7">S</strain>
    </source>
</reference>
<keyword evidence="3" id="KW-0732">Signal</keyword>
<evidence type="ECO:0008006" key="8">
    <source>
        <dbReference type="Google" id="ProtNLM"/>
    </source>
</evidence>
<gene>
    <name evidence="6" type="ORF">TELCIR_06763</name>
</gene>
<keyword evidence="2" id="KW-0645">Protease</keyword>
<evidence type="ECO:0000256" key="1">
    <source>
        <dbReference type="ARBA" id="ARBA00011079"/>
    </source>
</evidence>
<name>A0A2G9UM92_TELCI</name>
<dbReference type="PANTHER" id="PTHR11010:SF117">
    <property type="entry name" value="SERINE PROTEASE 16"/>
    <property type="match status" value="1"/>
</dbReference>
<evidence type="ECO:0000313" key="7">
    <source>
        <dbReference type="Proteomes" id="UP000230423"/>
    </source>
</evidence>
<evidence type="ECO:0000256" key="2">
    <source>
        <dbReference type="ARBA" id="ARBA00022670"/>
    </source>
</evidence>
<evidence type="ECO:0000256" key="3">
    <source>
        <dbReference type="ARBA" id="ARBA00022729"/>
    </source>
</evidence>
<dbReference type="OrthoDB" id="5875118at2759"/>
<dbReference type="InterPro" id="IPR008758">
    <property type="entry name" value="Peptidase_S28"/>
</dbReference>
<protein>
    <recommendedName>
        <fullName evidence="8">Serine carboxypeptidase S28</fullName>
    </recommendedName>
</protein>
<keyword evidence="5" id="KW-0325">Glycoprotein</keyword>
<comment type="similarity">
    <text evidence="1">Belongs to the peptidase S28 family.</text>
</comment>
<evidence type="ECO:0000256" key="5">
    <source>
        <dbReference type="ARBA" id="ARBA00023180"/>
    </source>
</evidence>
<dbReference type="GO" id="GO:0008239">
    <property type="term" value="F:dipeptidyl-peptidase activity"/>
    <property type="evidence" value="ECO:0007669"/>
    <property type="project" value="TreeGrafter"/>
</dbReference>
<dbReference type="InterPro" id="IPR029058">
    <property type="entry name" value="AB_hydrolase_fold"/>
</dbReference>
<dbReference type="EMBL" id="KZ345979">
    <property type="protein sequence ID" value="PIO71345.1"/>
    <property type="molecule type" value="Genomic_DNA"/>
</dbReference>
<accession>A0A2G9UM92</accession>
<dbReference type="PANTHER" id="PTHR11010">
    <property type="entry name" value="PROTEASE S28 PRO-X CARBOXYPEPTIDASE-RELATED"/>
    <property type="match status" value="1"/>
</dbReference>
<dbReference type="GO" id="GO:0006508">
    <property type="term" value="P:proteolysis"/>
    <property type="evidence" value="ECO:0007669"/>
    <property type="project" value="UniProtKB-KW"/>
</dbReference>
<evidence type="ECO:0000313" key="6">
    <source>
        <dbReference type="EMBL" id="PIO71345.1"/>
    </source>
</evidence>
<keyword evidence="4" id="KW-0378">Hydrolase</keyword>
<dbReference type="Gene3D" id="3.40.50.1820">
    <property type="entry name" value="alpha/beta hydrolase"/>
    <property type="match status" value="1"/>
</dbReference>
<dbReference type="Pfam" id="PF05577">
    <property type="entry name" value="Peptidase_S28"/>
    <property type="match status" value="1"/>
</dbReference>
<proteinExistence type="inferred from homology"/>
<organism evidence="6 7">
    <name type="scientific">Teladorsagia circumcincta</name>
    <name type="common">Brown stomach worm</name>
    <name type="synonym">Ostertagia circumcincta</name>
    <dbReference type="NCBI Taxonomy" id="45464"/>
    <lineage>
        <taxon>Eukaryota</taxon>
        <taxon>Metazoa</taxon>
        <taxon>Ecdysozoa</taxon>
        <taxon>Nematoda</taxon>
        <taxon>Chromadorea</taxon>
        <taxon>Rhabditida</taxon>
        <taxon>Rhabditina</taxon>
        <taxon>Rhabditomorpha</taxon>
        <taxon>Strongyloidea</taxon>
        <taxon>Trichostrongylidae</taxon>
        <taxon>Teladorsagia</taxon>
    </lineage>
</organism>
<keyword evidence="7" id="KW-1185">Reference proteome</keyword>
<evidence type="ECO:0000256" key="4">
    <source>
        <dbReference type="ARBA" id="ARBA00022801"/>
    </source>
</evidence>
<dbReference type="GO" id="GO:0070008">
    <property type="term" value="F:serine-type exopeptidase activity"/>
    <property type="evidence" value="ECO:0007669"/>
    <property type="project" value="InterPro"/>
</dbReference>